<name>A0A7J0F1D8_9ERIC</name>
<dbReference type="AlphaFoldDB" id="A0A7J0F1D8"/>
<proteinExistence type="predicted"/>
<dbReference type="PANTHER" id="PTHR22836:SF0">
    <property type="entry name" value="PRE-MRNA 3' END PROCESSING PROTEIN WDR33"/>
    <property type="match status" value="1"/>
</dbReference>
<dbReference type="GO" id="GO:0031124">
    <property type="term" value="P:mRNA 3'-end processing"/>
    <property type="evidence" value="ECO:0007669"/>
    <property type="project" value="InterPro"/>
</dbReference>
<dbReference type="EMBL" id="BJWL01000008">
    <property type="protein sequence ID" value="GFY92286.1"/>
    <property type="molecule type" value="Genomic_DNA"/>
</dbReference>
<evidence type="ECO:0000313" key="2">
    <source>
        <dbReference type="EMBL" id="GFY92286.1"/>
    </source>
</evidence>
<protein>
    <submittedName>
        <fullName evidence="2">Transducin/WD40 repeat-like superfamily protein</fullName>
    </submittedName>
</protein>
<dbReference type="PANTHER" id="PTHR22836">
    <property type="entry name" value="WD40 REPEAT PROTEIN"/>
    <property type="match status" value="1"/>
</dbReference>
<feature type="region of interest" description="Disordered" evidence="1">
    <location>
        <begin position="370"/>
        <end position="397"/>
    </location>
</feature>
<dbReference type="Proteomes" id="UP000585474">
    <property type="component" value="Unassembled WGS sequence"/>
</dbReference>
<dbReference type="InterPro" id="IPR045245">
    <property type="entry name" value="Pfs2-like"/>
</dbReference>
<evidence type="ECO:0000256" key="1">
    <source>
        <dbReference type="SAM" id="MobiDB-lite"/>
    </source>
</evidence>
<dbReference type="OrthoDB" id="16717at2759"/>
<sequence>MAGVLPLLFYQPLPVEKNMNILDLYLLEVCGRSLRHAALLNWCNMKQELERFQNGSNDHTTKFWCRNRPGDPARDKFNVGHSQGYGEQNPALAGCMPGNFPGLEPPTTPGPFAAGLARNDGTIPGAGIIMPLSIPSLDTSAQGDQRPPLAVSMAPPLPPATPSIRQPLLSHPHLPCPQPQLNPLGMPSNMPSSMPMASMPTSLPMPMPMPMPGQMGIQGAMNQMVPPFQQGHFMGINPMQSGSAPPVGGIPSGLPNNQGPSNTNGTQMYPPGGAFNLPQAGPMPPMPGLNHYQLGKSKRNGHGDNSVHFFSSVWYATATATKPPTTWPINTIDNSVHSSLQLTNRDEPGASLQLSLLPGNPNAMGMGTMPSTFSLLSGMPPPLPPPPGLPPHGQSTQ</sequence>
<keyword evidence="3" id="KW-1185">Reference proteome</keyword>
<feature type="compositionally biased region" description="Pro residues" evidence="1">
    <location>
        <begin position="379"/>
        <end position="390"/>
    </location>
</feature>
<organism evidence="2 3">
    <name type="scientific">Actinidia rufa</name>
    <dbReference type="NCBI Taxonomy" id="165716"/>
    <lineage>
        <taxon>Eukaryota</taxon>
        <taxon>Viridiplantae</taxon>
        <taxon>Streptophyta</taxon>
        <taxon>Embryophyta</taxon>
        <taxon>Tracheophyta</taxon>
        <taxon>Spermatophyta</taxon>
        <taxon>Magnoliopsida</taxon>
        <taxon>eudicotyledons</taxon>
        <taxon>Gunneridae</taxon>
        <taxon>Pentapetalae</taxon>
        <taxon>asterids</taxon>
        <taxon>Ericales</taxon>
        <taxon>Actinidiaceae</taxon>
        <taxon>Actinidia</taxon>
    </lineage>
</organism>
<accession>A0A7J0F1D8</accession>
<evidence type="ECO:0000313" key="3">
    <source>
        <dbReference type="Proteomes" id="UP000585474"/>
    </source>
</evidence>
<gene>
    <name evidence="2" type="ORF">Acr_08g0006820</name>
</gene>
<dbReference type="GO" id="GO:0005847">
    <property type="term" value="C:mRNA cleavage and polyadenylation specificity factor complex"/>
    <property type="evidence" value="ECO:0007669"/>
    <property type="project" value="TreeGrafter"/>
</dbReference>
<reference evidence="2 3" key="1">
    <citation type="submission" date="2019-07" db="EMBL/GenBank/DDBJ databases">
        <title>De Novo Assembly of kiwifruit Actinidia rufa.</title>
        <authorList>
            <person name="Sugita-Konishi S."/>
            <person name="Sato K."/>
            <person name="Mori E."/>
            <person name="Abe Y."/>
            <person name="Kisaki G."/>
            <person name="Hamano K."/>
            <person name="Suezawa K."/>
            <person name="Otani M."/>
            <person name="Fukuda T."/>
            <person name="Manabe T."/>
            <person name="Gomi K."/>
            <person name="Tabuchi M."/>
            <person name="Akimitsu K."/>
            <person name="Kataoka I."/>
        </authorList>
    </citation>
    <scope>NUCLEOTIDE SEQUENCE [LARGE SCALE GENOMIC DNA]</scope>
    <source>
        <strain evidence="3">cv. Fuchu</strain>
    </source>
</reference>
<comment type="caution">
    <text evidence="2">The sequence shown here is derived from an EMBL/GenBank/DDBJ whole genome shotgun (WGS) entry which is preliminary data.</text>
</comment>